<evidence type="ECO:0000259" key="7">
    <source>
        <dbReference type="PROSITE" id="PS50217"/>
    </source>
</evidence>
<protein>
    <recommendedName>
        <fullName evidence="7">BZIP domain-containing protein</fullName>
    </recommendedName>
</protein>
<organism evidence="8 9">
    <name type="scientific">Coprinellus micaceus</name>
    <name type="common">Glistening ink-cap mushroom</name>
    <name type="synonym">Coprinus micaceus</name>
    <dbReference type="NCBI Taxonomy" id="71717"/>
    <lineage>
        <taxon>Eukaryota</taxon>
        <taxon>Fungi</taxon>
        <taxon>Dikarya</taxon>
        <taxon>Basidiomycota</taxon>
        <taxon>Agaricomycotina</taxon>
        <taxon>Agaricomycetes</taxon>
        <taxon>Agaricomycetidae</taxon>
        <taxon>Agaricales</taxon>
        <taxon>Agaricineae</taxon>
        <taxon>Psathyrellaceae</taxon>
        <taxon>Coprinellus</taxon>
    </lineage>
</organism>
<keyword evidence="2" id="KW-0805">Transcription regulation</keyword>
<keyword evidence="5" id="KW-0175">Coiled coil</keyword>
<dbReference type="SUPFAM" id="SSF57959">
    <property type="entry name" value="Leucine zipper domain"/>
    <property type="match status" value="1"/>
</dbReference>
<keyword evidence="4" id="KW-0539">Nucleus</keyword>
<feature type="domain" description="BZIP" evidence="7">
    <location>
        <begin position="87"/>
        <end position="150"/>
    </location>
</feature>
<dbReference type="InterPro" id="IPR051027">
    <property type="entry name" value="bZIP_transcription_factors"/>
</dbReference>
<dbReference type="PROSITE" id="PS50217">
    <property type="entry name" value="BZIP"/>
    <property type="match status" value="1"/>
</dbReference>
<evidence type="ECO:0000256" key="6">
    <source>
        <dbReference type="SAM" id="MobiDB-lite"/>
    </source>
</evidence>
<evidence type="ECO:0000256" key="2">
    <source>
        <dbReference type="ARBA" id="ARBA00023015"/>
    </source>
</evidence>
<feature type="compositionally biased region" description="Polar residues" evidence="6">
    <location>
        <begin position="40"/>
        <end position="49"/>
    </location>
</feature>
<proteinExistence type="predicted"/>
<keyword evidence="9" id="KW-1185">Reference proteome</keyword>
<dbReference type="PANTHER" id="PTHR19304">
    <property type="entry name" value="CYCLIC-AMP RESPONSE ELEMENT BINDING PROTEIN"/>
    <property type="match status" value="1"/>
</dbReference>
<comment type="caution">
    <text evidence="8">The sequence shown here is derived from an EMBL/GenBank/DDBJ whole genome shotgun (WGS) entry which is preliminary data.</text>
</comment>
<comment type="subcellular location">
    <subcellularLocation>
        <location evidence="1">Nucleus</location>
    </subcellularLocation>
</comment>
<evidence type="ECO:0000256" key="4">
    <source>
        <dbReference type="ARBA" id="ARBA00023242"/>
    </source>
</evidence>
<accession>A0A4Y7T8I7</accession>
<name>A0A4Y7T8I7_COPMI</name>
<evidence type="ECO:0000256" key="3">
    <source>
        <dbReference type="ARBA" id="ARBA00023163"/>
    </source>
</evidence>
<dbReference type="AlphaFoldDB" id="A0A4Y7T8I7"/>
<feature type="compositionally biased region" description="Low complexity" evidence="6">
    <location>
        <begin position="24"/>
        <end position="39"/>
    </location>
</feature>
<keyword evidence="3" id="KW-0804">Transcription</keyword>
<dbReference type="InterPro" id="IPR004827">
    <property type="entry name" value="bZIP"/>
</dbReference>
<feature type="region of interest" description="Disordered" evidence="6">
    <location>
        <begin position="401"/>
        <end position="421"/>
    </location>
</feature>
<gene>
    <name evidence="8" type="ORF">FA13DRAFT_600440</name>
</gene>
<dbReference type="EMBL" id="QPFP01000025">
    <property type="protein sequence ID" value="TEB29889.1"/>
    <property type="molecule type" value="Genomic_DNA"/>
</dbReference>
<dbReference type="GO" id="GO:0003700">
    <property type="term" value="F:DNA-binding transcription factor activity"/>
    <property type="evidence" value="ECO:0007669"/>
    <property type="project" value="InterPro"/>
</dbReference>
<feature type="compositionally biased region" description="Polar residues" evidence="6">
    <location>
        <begin position="402"/>
        <end position="419"/>
    </location>
</feature>
<dbReference type="Proteomes" id="UP000298030">
    <property type="component" value="Unassembled WGS sequence"/>
</dbReference>
<evidence type="ECO:0000313" key="9">
    <source>
        <dbReference type="Proteomes" id="UP000298030"/>
    </source>
</evidence>
<dbReference type="PROSITE" id="PS00036">
    <property type="entry name" value="BZIP_BASIC"/>
    <property type="match status" value="1"/>
</dbReference>
<evidence type="ECO:0000256" key="1">
    <source>
        <dbReference type="ARBA" id="ARBA00004123"/>
    </source>
</evidence>
<evidence type="ECO:0000256" key="5">
    <source>
        <dbReference type="SAM" id="Coils"/>
    </source>
</evidence>
<evidence type="ECO:0000313" key="8">
    <source>
        <dbReference type="EMBL" id="TEB29889.1"/>
    </source>
</evidence>
<dbReference type="SMART" id="SM00338">
    <property type="entry name" value="BRLZ"/>
    <property type="match status" value="1"/>
</dbReference>
<reference evidence="8 9" key="1">
    <citation type="journal article" date="2019" name="Nat. Ecol. Evol.">
        <title>Megaphylogeny resolves global patterns of mushroom evolution.</title>
        <authorList>
            <person name="Varga T."/>
            <person name="Krizsan K."/>
            <person name="Foldi C."/>
            <person name="Dima B."/>
            <person name="Sanchez-Garcia M."/>
            <person name="Sanchez-Ramirez S."/>
            <person name="Szollosi G.J."/>
            <person name="Szarkandi J.G."/>
            <person name="Papp V."/>
            <person name="Albert L."/>
            <person name="Andreopoulos W."/>
            <person name="Angelini C."/>
            <person name="Antonin V."/>
            <person name="Barry K.W."/>
            <person name="Bougher N.L."/>
            <person name="Buchanan P."/>
            <person name="Buyck B."/>
            <person name="Bense V."/>
            <person name="Catcheside P."/>
            <person name="Chovatia M."/>
            <person name="Cooper J."/>
            <person name="Damon W."/>
            <person name="Desjardin D."/>
            <person name="Finy P."/>
            <person name="Geml J."/>
            <person name="Haridas S."/>
            <person name="Hughes K."/>
            <person name="Justo A."/>
            <person name="Karasinski D."/>
            <person name="Kautmanova I."/>
            <person name="Kiss B."/>
            <person name="Kocsube S."/>
            <person name="Kotiranta H."/>
            <person name="LaButti K.M."/>
            <person name="Lechner B.E."/>
            <person name="Liimatainen K."/>
            <person name="Lipzen A."/>
            <person name="Lukacs Z."/>
            <person name="Mihaltcheva S."/>
            <person name="Morgado L.N."/>
            <person name="Niskanen T."/>
            <person name="Noordeloos M.E."/>
            <person name="Ohm R.A."/>
            <person name="Ortiz-Santana B."/>
            <person name="Ovrebo C."/>
            <person name="Racz N."/>
            <person name="Riley R."/>
            <person name="Savchenko A."/>
            <person name="Shiryaev A."/>
            <person name="Soop K."/>
            <person name="Spirin V."/>
            <person name="Szebenyi C."/>
            <person name="Tomsovsky M."/>
            <person name="Tulloss R.E."/>
            <person name="Uehling J."/>
            <person name="Grigoriev I.V."/>
            <person name="Vagvolgyi C."/>
            <person name="Papp T."/>
            <person name="Martin F.M."/>
            <person name="Miettinen O."/>
            <person name="Hibbett D.S."/>
            <person name="Nagy L.G."/>
        </authorList>
    </citation>
    <scope>NUCLEOTIDE SEQUENCE [LARGE SCALE GENOMIC DNA]</scope>
    <source>
        <strain evidence="8 9">FP101781</strain>
    </source>
</reference>
<dbReference type="GO" id="GO:0005634">
    <property type="term" value="C:nucleus"/>
    <property type="evidence" value="ECO:0007669"/>
    <property type="project" value="UniProtKB-SubCell"/>
</dbReference>
<feature type="region of interest" description="Disordered" evidence="6">
    <location>
        <begin position="24"/>
        <end position="79"/>
    </location>
</feature>
<dbReference type="STRING" id="71717.A0A4Y7T8I7"/>
<dbReference type="OrthoDB" id="5571888at2759"/>
<dbReference type="InterPro" id="IPR046347">
    <property type="entry name" value="bZIP_sf"/>
</dbReference>
<sequence length="453" mass="48750">MTTPSAVGSSSGLGVPALVAANAAASASAAASPTSANGANRYTTPTLNFASGAGAASRIKEREQSVDPDGDDIPADWRPSPEMLAKMSSKEKRQLRNKISARNFRVRRKEYISTLELDIAERDRLLDAIRTELGTSRNENSALRQEIAALKKNLLEGRGVPTDSLQGGSYNLPPPAPLPEKSAAEVLMMQQQQQAAAASANLLKPNTQKDMHGNGQTAFWGGSASSPGAGLGGGFVPVHTAFVPSVASGFASMGGPYGTVGVGVGAGAPKKPVLQENMNPLMRASSKVHQIEEVRETERDAERKDVAKDGFEGFADLNMFTMKSMDAYRMHLWGKMAAQYHWHQKQQQQHAMHQSPTLAQQQPNFFQQQQQQAHISGLAAGLRPSYFTGVSSAVLSGKERSSNSSVLGNVTNTHPSSSPKPEVYTPLLAALLHGKPHRRVQVRARIGWWERRR</sequence>
<dbReference type="Gene3D" id="1.20.5.170">
    <property type="match status" value="1"/>
</dbReference>
<dbReference type="CDD" id="cd14810">
    <property type="entry name" value="bZIP_u1"/>
    <property type="match status" value="1"/>
</dbReference>
<feature type="coiled-coil region" evidence="5">
    <location>
        <begin position="126"/>
        <end position="153"/>
    </location>
</feature>